<feature type="non-terminal residue" evidence="2">
    <location>
        <position position="256"/>
    </location>
</feature>
<dbReference type="EMBL" id="AGCA01000409">
    <property type="protein sequence ID" value="EGY28335.1"/>
    <property type="molecule type" value="Genomic_DNA"/>
</dbReference>
<accession>G2H0Z5</accession>
<name>G2H0Z5_9ENTR</name>
<organism evidence="2 3">
    <name type="scientific">Candidatus Regiella insecticola 5.15</name>
    <dbReference type="NCBI Taxonomy" id="1005043"/>
    <lineage>
        <taxon>Bacteria</taxon>
        <taxon>Pseudomonadati</taxon>
        <taxon>Pseudomonadota</taxon>
        <taxon>Gammaproteobacteria</taxon>
        <taxon>Enterobacterales</taxon>
        <taxon>Enterobacteriaceae</taxon>
        <taxon>aphid secondary symbionts</taxon>
        <taxon>Candidatus Regiella</taxon>
    </lineage>
</organism>
<reference evidence="2 3" key="1">
    <citation type="journal article" date="2012" name="Genome Res.">
        <title>Genomic basis of endosymbiont-conferred protection against an insect parasitoid.</title>
        <authorList>
            <person name="Hansen A.K."/>
            <person name="Vorburger C."/>
            <person name="Moran N.A."/>
        </authorList>
    </citation>
    <scope>NUCLEOTIDE SEQUENCE [LARGE SCALE GENOMIC DNA]</scope>
    <source>
        <strain evidence="3">R5.15</strain>
    </source>
</reference>
<dbReference type="InterPro" id="IPR002513">
    <property type="entry name" value="Tn3_Tnp_DDE_dom"/>
</dbReference>
<sequence length="256" mass="28455">MELDQTYRAIASRLPENKSVRFEMVAGKEELILSPLDKLDETASLKALRKTVKERMPLVDLPEIILEVAARTGFTNAFTHVAESKARASELTTSLCAVLLAQACNTGFEPFTSQDVASLRRDRMVWVEQNYMRDETLIDGNAILVAAQNQIALARLWGGGDVASADGLRFVVPVRTVHAAPNPKYFDRRRSITWYNLISDQRTGLNGITVPGTLRDSLILLAVVLEQQTELQPTHIMTDTGAYSDVVFGLFRLLGY</sequence>
<feature type="domain" description="Tn3 transposase DDE" evidence="1">
    <location>
        <begin position="63"/>
        <end position="256"/>
    </location>
</feature>
<dbReference type="Proteomes" id="UP000004116">
    <property type="component" value="Unassembled WGS sequence"/>
</dbReference>
<proteinExistence type="predicted"/>
<comment type="caution">
    <text evidence="2">The sequence shown here is derived from an EMBL/GenBank/DDBJ whole genome shotgun (WGS) entry which is preliminary data.</text>
</comment>
<evidence type="ECO:0000313" key="3">
    <source>
        <dbReference type="Proteomes" id="UP000004116"/>
    </source>
</evidence>
<protein>
    <submittedName>
        <fullName evidence="2">Transposase</fullName>
    </submittedName>
</protein>
<dbReference type="AlphaFoldDB" id="G2H0Z5"/>
<dbReference type="GO" id="GO:0004803">
    <property type="term" value="F:transposase activity"/>
    <property type="evidence" value="ECO:0007669"/>
    <property type="project" value="InterPro"/>
</dbReference>
<evidence type="ECO:0000259" key="1">
    <source>
        <dbReference type="Pfam" id="PF01526"/>
    </source>
</evidence>
<evidence type="ECO:0000313" key="2">
    <source>
        <dbReference type="EMBL" id="EGY28335.1"/>
    </source>
</evidence>
<dbReference type="GO" id="GO:0006313">
    <property type="term" value="P:DNA transposition"/>
    <property type="evidence" value="ECO:0007669"/>
    <property type="project" value="InterPro"/>
</dbReference>
<keyword evidence="3" id="KW-1185">Reference proteome</keyword>
<gene>
    <name evidence="2" type="ORF">Rin_00017260</name>
</gene>
<dbReference type="Pfam" id="PF01526">
    <property type="entry name" value="DDE_Tnp_Tn3"/>
    <property type="match status" value="1"/>
</dbReference>